<dbReference type="PANTHER" id="PTHR46455:SF5">
    <property type="entry name" value="SET AND MYND DOMAIN CONTAINING, ARTHROPOD-SPECIFIC, MEMBER 4, ISOFORM A"/>
    <property type="match status" value="1"/>
</dbReference>
<protein>
    <submittedName>
        <fullName evidence="1">Uncharacterized protein</fullName>
    </submittedName>
</protein>
<dbReference type="InterPro" id="IPR053010">
    <property type="entry name" value="SET_SmydA-8"/>
</dbReference>
<sequence>MDFCFLCQETTHRQCEFCDTFVCSDNHLDSHREKGNCLPYQVIVCPASGRHFVATRDIFAGEMILVDQPSVIGPSKNTASLCLECYRPIDKEPSKVFCECGFLFCSTCIKLKGGFHELECRQMISSKEIKTDESFNRLEYACIFFLRFWMLRQHSPDLWGRLTSLNIGDTNDLQQTSLVEEMVEILQNKFGAHDILAKDIYQMMGIKRTNASNLASIGLEGVTALYPTYPLMNSYCYCNSRSIIDPKTFDMKVKAHRNIKSGEEISTRYVTVFEGQPRRRRMIWNGWKFICHCDRCNDPTEFGTYFSGVKCQNCDSGYILPHNTMILASLWKCNNCNQSYENSEIEEIVDDLESQVHLRNDLFEDPQCVISEVLHNKVHPGHFLVFQIKNTFFSSLIKNVSKKIYDQLNDLEIDRLVEKMEKQTKYGLELLNLIEILDPGYSGQKGTILKKIATLKMQFAKLKFYMTKDQNEYNEHMESSIEMLKTMALCL</sequence>
<dbReference type="OrthoDB" id="5945798at2759"/>
<gene>
    <name evidence="1" type="primary">Dsim\GD16997</name>
</gene>
<dbReference type="SUPFAM" id="SSF82199">
    <property type="entry name" value="SET domain"/>
    <property type="match status" value="1"/>
</dbReference>
<dbReference type="EMBL" id="HACA01025993">
    <property type="protein sequence ID" value="CDW43354.1"/>
    <property type="molecule type" value="Transcribed_RNA"/>
</dbReference>
<evidence type="ECO:0000313" key="1">
    <source>
        <dbReference type="EMBL" id="CDW43354.1"/>
    </source>
</evidence>
<name>A0A0K2UYM6_LEPSM</name>
<organism evidence="1">
    <name type="scientific">Lepeophtheirus salmonis</name>
    <name type="common">Salmon louse</name>
    <name type="synonym">Caligus salmonis</name>
    <dbReference type="NCBI Taxonomy" id="72036"/>
    <lineage>
        <taxon>Eukaryota</taxon>
        <taxon>Metazoa</taxon>
        <taxon>Ecdysozoa</taxon>
        <taxon>Arthropoda</taxon>
        <taxon>Crustacea</taxon>
        <taxon>Multicrustacea</taxon>
        <taxon>Hexanauplia</taxon>
        <taxon>Copepoda</taxon>
        <taxon>Siphonostomatoida</taxon>
        <taxon>Caligidae</taxon>
        <taxon>Lepeophtheirus</taxon>
    </lineage>
</organism>
<dbReference type="PANTHER" id="PTHR46455">
    <property type="entry name" value="SET AND MYND DOMAIN CONTAINING, ARTHROPOD-SPECIFIC, MEMBER 4, ISOFORM A"/>
    <property type="match status" value="1"/>
</dbReference>
<dbReference type="Gene3D" id="6.10.140.2220">
    <property type="match status" value="1"/>
</dbReference>
<reference evidence="1" key="1">
    <citation type="submission" date="2014-05" db="EMBL/GenBank/DDBJ databases">
        <authorList>
            <person name="Chronopoulou M."/>
        </authorList>
    </citation>
    <scope>NUCLEOTIDE SEQUENCE</scope>
    <source>
        <tissue evidence="1">Whole organism</tissue>
    </source>
</reference>
<dbReference type="AlphaFoldDB" id="A0A0K2UYM6"/>
<accession>A0A0K2UYM6</accession>
<dbReference type="Gene3D" id="2.170.270.10">
    <property type="entry name" value="SET domain"/>
    <property type="match status" value="1"/>
</dbReference>
<dbReference type="InterPro" id="IPR046341">
    <property type="entry name" value="SET_dom_sf"/>
</dbReference>
<dbReference type="Gene3D" id="1.10.220.160">
    <property type="match status" value="1"/>
</dbReference>
<proteinExistence type="predicted"/>